<accession>A0A9W4TZU9</accession>
<sequence>MDNSIIDLYNILTSIVYNLFYDFKQQLTQLRITASTNDDISYKTIDPIEETITDLNYEIYIYMTLMILLTSGICLLLSKQKLQPPKEIESPVYNENDPALSIDELLSPSYEFPTTSLPSNTLSSDYKTTLLGQSPVGYLMQNSNQNDNSNTTRTITSLFDPPSTNDSLMFDDNDLDYILRYTEY</sequence>
<proteinExistence type="predicted"/>
<keyword evidence="3" id="KW-1185">Reference proteome</keyword>
<keyword evidence="1" id="KW-1133">Transmembrane helix</keyword>
<reference evidence="2" key="1">
    <citation type="submission" date="2022-12" db="EMBL/GenBank/DDBJ databases">
        <authorList>
            <person name="Brejova B."/>
        </authorList>
    </citation>
    <scope>NUCLEOTIDE SEQUENCE</scope>
</reference>
<feature type="transmembrane region" description="Helical" evidence="1">
    <location>
        <begin position="59"/>
        <end position="78"/>
    </location>
</feature>
<keyword evidence="1" id="KW-0812">Transmembrane</keyword>
<gene>
    <name evidence="2" type="ORF">CANVERA_P4995</name>
</gene>
<keyword evidence="1" id="KW-0472">Membrane</keyword>
<dbReference type="Proteomes" id="UP001152885">
    <property type="component" value="Unassembled WGS sequence"/>
</dbReference>
<dbReference type="AlphaFoldDB" id="A0A9W4TZU9"/>
<organism evidence="2 3">
    <name type="scientific">Candida verbasci</name>
    <dbReference type="NCBI Taxonomy" id="1227364"/>
    <lineage>
        <taxon>Eukaryota</taxon>
        <taxon>Fungi</taxon>
        <taxon>Dikarya</taxon>
        <taxon>Ascomycota</taxon>
        <taxon>Saccharomycotina</taxon>
        <taxon>Pichiomycetes</taxon>
        <taxon>Debaryomycetaceae</taxon>
        <taxon>Candida/Lodderomyces clade</taxon>
        <taxon>Candida</taxon>
    </lineage>
</organism>
<evidence type="ECO:0000313" key="2">
    <source>
        <dbReference type="EMBL" id="CAI5760486.1"/>
    </source>
</evidence>
<name>A0A9W4TZU9_9ASCO</name>
<dbReference type="EMBL" id="CANTUO010000007">
    <property type="protein sequence ID" value="CAI5760486.1"/>
    <property type="molecule type" value="Genomic_DNA"/>
</dbReference>
<protein>
    <submittedName>
        <fullName evidence="2">Uncharacterized protein</fullName>
    </submittedName>
</protein>
<evidence type="ECO:0000256" key="1">
    <source>
        <dbReference type="SAM" id="Phobius"/>
    </source>
</evidence>
<comment type="caution">
    <text evidence="2">The sequence shown here is derived from an EMBL/GenBank/DDBJ whole genome shotgun (WGS) entry which is preliminary data.</text>
</comment>
<evidence type="ECO:0000313" key="3">
    <source>
        <dbReference type="Proteomes" id="UP001152885"/>
    </source>
</evidence>